<dbReference type="Gene3D" id="1.10.10.10">
    <property type="entry name" value="Winged helix-like DNA-binding domain superfamily/Winged helix DNA-binding domain"/>
    <property type="match status" value="1"/>
</dbReference>
<evidence type="ECO:0000259" key="4">
    <source>
        <dbReference type="PROSITE" id="PS50949"/>
    </source>
</evidence>
<dbReference type="InterPro" id="IPR011663">
    <property type="entry name" value="UTRA"/>
</dbReference>
<dbReference type="NCBIfam" id="TIGR02325">
    <property type="entry name" value="C_P_lyase_phnF"/>
    <property type="match status" value="1"/>
</dbReference>
<dbReference type="EMBL" id="FZNN01000002">
    <property type="protein sequence ID" value="SNR34819.1"/>
    <property type="molecule type" value="Genomic_DNA"/>
</dbReference>
<dbReference type="Gene3D" id="3.40.1410.10">
    <property type="entry name" value="Chorismate lyase-like"/>
    <property type="match status" value="1"/>
</dbReference>
<dbReference type="InterPro" id="IPR036388">
    <property type="entry name" value="WH-like_DNA-bd_sf"/>
</dbReference>
<evidence type="ECO:0000313" key="6">
    <source>
        <dbReference type="Proteomes" id="UP000198417"/>
    </source>
</evidence>
<proteinExistence type="predicted"/>
<keyword evidence="3" id="KW-0804">Transcription</keyword>
<dbReference type="Pfam" id="PF00392">
    <property type="entry name" value="GntR"/>
    <property type="match status" value="1"/>
</dbReference>
<keyword evidence="1" id="KW-0805">Transcription regulation</keyword>
<dbReference type="InterPro" id="IPR012702">
    <property type="entry name" value="CP_lyase_PhnF"/>
</dbReference>
<dbReference type="AlphaFoldDB" id="A0A238VMW0"/>
<dbReference type="InterPro" id="IPR000524">
    <property type="entry name" value="Tscrpt_reg_HTH_GntR"/>
</dbReference>
<evidence type="ECO:0000313" key="5">
    <source>
        <dbReference type="EMBL" id="SNR34819.1"/>
    </source>
</evidence>
<dbReference type="OrthoDB" id="9800645at2"/>
<dbReference type="PANTHER" id="PTHR44846:SF1">
    <property type="entry name" value="MANNOSYL-D-GLYCERATE TRANSPORT_METABOLISM SYSTEM REPRESSOR MNGR-RELATED"/>
    <property type="match status" value="1"/>
</dbReference>
<gene>
    <name evidence="5" type="ORF">SAMN06265370_102310</name>
</gene>
<dbReference type="InterPro" id="IPR050679">
    <property type="entry name" value="Bact_HTH_transcr_reg"/>
</dbReference>
<sequence>MPRTPLWHAIATALTQDIADTRYTPGDKLPTEAELSARFGVNRHTVRRALAELADQGLVHARRGSGVFVTPRPTDYPIGKRVRFHQNLRAAGRLPDREILSQETRRADATEAEALNLPPGALVHICRGLSLADGQPIALFISAFPADPLPNLPEALQRLHSVTDALAEGGVTDYTRASTRLTAVPADATQALHLRLTEGDPLLRSVAINQDTTGRPVEYGLCWFAGDRVTLTLSD</sequence>
<reference evidence="5 6" key="1">
    <citation type="submission" date="2017-06" db="EMBL/GenBank/DDBJ databases">
        <authorList>
            <person name="Kim H.J."/>
            <person name="Triplett B.A."/>
        </authorList>
    </citation>
    <scope>NUCLEOTIDE SEQUENCE [LARGE SCALE GENOMIC DNA]</scope>
    <source>
        <strain evidence="5 6">DSM 29052</strain>
    </source>
</reference>
<dbReference type="GO" id="GO:0003700">
    <property type="term" value="F:DNA-binding transcription factor activity"/>
    <property type="evidence" value="ECO:0007669"/>
    <property type="project" value="InterPro"/>
</dbReference>
<dbReference type="SUPFAM" id="SSF64288">
    <property type="entry name" value="Chorismate lyase-like"/>
    <property type="match status" value="1"/>
</dbReference>
<keyword evidence="6" id="KW-1185">Reference proteome</keyword>
<protein>
    <submittedName>
        <fullName evidence="5">GntR family transcriptional regulator, phosphonate transport system regulatory protein</fullName>
    </submittedName>
</protein>
<dbReference type="GO" id="GO:0045892">
    <property type="term" value="P:negative regulation of DNA-templated transcription"/>
    <property type="evidence" value="ECO:0007669"/>
    <property type="project" value="TreeGrafter"/>
</dbReference>
<dbReference type="PANTHER" id="PTHR44846">
    <property type="entry name" value="MANNOSYL-D-GLYCERATE TRANSPORT/METABOLISM SYSTEM REPRESSOR MNGR-RELATED"/>
    <property type="match status" value="1"/>
</dbReference>
<dbReference type="Pfam" id="PF07702">
    <property type="entry name" value="UTRA"/>
    <property type="match status" value="1"/>
</dbReference>
<dbReference type="CDD" id="cd07377">
    <property type="entry name" value="WHTH_GntR"/>
    <property type="match status" value="1"/>
</dbReference>
<dbReference type="SMART" id="SM00866">
    <property type="entry name" value="UTRA"/>
    <property type="match status" value="1"/>
</dbReference>
<evidence type="ECO:0000256" key="1">
    <source>
        <dbReference type="ARBA" id="ARBA00023015"/>
    </source>
</evidence>
<evidence type="ECO:0000256" key="3">
    <source>
        <dbReference type="ARBA" id="ARBA00023163"/>
    </source>
</evidence>
<dbReference type="InterPro" id="IPR028978">
    <property type="entry name" value="Chorismate_lyase_/UTRA_dom_sf"/>
</dbReference>
<feature type="domain" description="HTH gntR-type" evidence="4">
    <location>
        <begin position="4"/>
        <end position="72"/>
    </location>
</feature>
<evidence type="ECO:0000256" key="2">
    <source>
        <dbReference type="ARBA" id="ARBA00023125"/>
    </source>
</evidence>
<dbReference type="SUPFAM" id="SSF46785">
    <property type="entry name" value="Winged helix' DNA-binding domain"/>
    <property type="match status" value="1"/>
</dbReference>
<dbReference type="PRINTS" id="PR00035">
    <property type="entry name" value="HTHGNTR"/>
</dbReference>
<accession>A0A238VMW0</accession>
<dbReference type="SMART" id="SM00345">
    <property type="entry name" value="HTH_GNTR"/>
    <property type="match status" value="1"/>
</dbReference>
<dbReference type="GO" id="GO:0003677">
    <property type="term" value="F:DNA binding"/>
    <property type="evidence" value="ECO:0007669"/>
    <property type="project" value="UniProtKB-KW"/>
</dbReference>
<dbReference type="InterPro" id="IPR036390">
    <property type="entry name" value="WH_DNA-bd_sf"/>
</dbReference>
<name>A0A238VMW0_9RHOB</name>
<dbReference type="Proteomes" id="UP000198417">
    <property type="component" value="Unassembled WGS sequence"/>
</dbReference>
<dbReference type="PROSITE" id="PS50949">
    <property type="entry name" value="HTH_GNTR"/>
    <property type="match status" value="1"/>
</dbReference>
<keyword evidence="2" id="KW-0238">DNA-binding</keyword>
<dbReference type="RefSeq" id="WP_089269258.1">
    <property type="nucleotide sequence ID" value="NZ_FZNN01000002.1"/>
</dbReference>
<organism evidence="5 6">
    <name type="scientific">Puniceibacterium sediminis</name>
    <dbReference type="NCBI Taxonomy" id="1608407"/>
    <lineage>
        <taxon>Bacteria</taxon>
        <taxon>Pseudomonadati</taxon>
        <taxon>Pseudomonadota</taxon>
        <taxon>Alphaproteobacteria</taxon>
        <taxon>Rhodobacterales</taxon>
        <taxon>Paracoccaceae</taxon>
        <taxon>Puniceibacterium</taxon>
    </lineage>
</organism>